<dbReference type="FunFam" id="3.40.50.1400:FF:000006">
    <property type="entry name" value="Ferrochelatase"/>
    <property type="match status" value="1"/>
</dbReference>
<evidence type="ECO:0000256" key="5">
    <source>
        <dbReference type="ARBA" id="ARBA00023133"/>
    </source>
</evidence>
<feature type="compositionally biased region" description="Low complexity" evidence="10">
    <location>
        <begin position="8"/>
        <end position="23"/>
    </location>
</feature>
<gene>
    <name evidence="12" type="primary">LOC101509199</name>
</gene>
<dbReference type="Pfam" id="PF00762">
    <property type="entry name" value="Ferrochelatase"/>
    <property type="match status" value="1"/>
</dbReference>
<accession>A0A1S2YCY0</accession>
<dbReference type="GO" id="GO:0005739">
    <property type="term" value="C:mitochondrion"/>
    <property type="evidence" value="ECO:0007669"/>
    <property type="project" value="TreeGrafter"/>
</dbReference>
<comment type="subcellular location">
    <subcellularLocation>
        <location evidence="1 9">Plastid</location>
        <location evidence="1 9">Chloroplast</location>
    </subcellularLocation>
</comment>
<keyword evidence="4 9" id="KW-0408">Iron</keyword>
<proteinExistence type="inferred from homology"/>
<evidence type="ECO:0000313" key="11">
    <source>
        <dbReference type="Proteomes" id="UP000087171"/>
    </source>
</evidence>
<evidence type="ECO:0000256" key="2">
    <source>
        <dbReference type="ARBA" id="ARBA00004943"/>
    </source>
</evidence>
<dbReference type="Proteomes" id="UP000087171">
    <property type="component" value="Chromosome Ca5"/>
</dbReference>
<evidence type="ECO:0000256" key="4">
    <source>
        <dbReference type="ARBA" id="ARBA00023004"/>
    </source>
</evidence>
<name>A0A1S2YCY0_CICAR</name>
<evidence type="ECO:0000313" key="12">
    <source>
        <dbReference type="RefSeq" id="XP_004503011.1"/>
    </source>
</evidence>
<comment type="pathway">
    <text evidence="2 9">Porphyrin-containing compound metabolism; protoheme biosynthesis; protoheme from protoporphyrin-IX: step 1/1.</text>
</comment>
<dbReference type="InterPro" id="IPR001015">
    <property type="entry name" value="Ferrochelatase"/>
</dbReference>
<evidence type="ECO:0000256" key="10">
    <source>
        <dbReference type="SAM" id="MobiDB-lite"/>
    </source>
</evidence>
<evidence type="ECO:0000256" key="8">
    <source>
        <dbReference type="ARBA" id="ARBA00049380"/>
    </source>
</evidence>
<protein>
    <recommendedName>
        <fullName evidence="9">Ferrochelatase</fullName>
        <ecNumber evidence="9">4.98.1.1</ecNumber>
    </recommendedName>
</protein>
<dbReference type="GeneID" id="101509199"/>
<dbReference type="SUPFAM" id="SSF103511">
    <property type="entry name" value="Chlorophyll a-b binding protein"/>
    <property type="match status" value="1"/>
</dbReference>
<dbReference type="SUPFAM" id="SSF53800">
    <property type="entry name" value="Chelatase"/>
    <property type="match status" value="1"/>
</dbReference>
<keyword evidence="7 9" id="KW-0627">Porphyrin biosynthesis</keyword>
<dbReference type="PROSITE" id="PS00534">
    <property type="entry name" value="FERROCHELATASE"/>
    <property type="match status" value="1"/>
</dbReference>
<dbReference type="InterPro" id="IPR033644">
    <property type="entry name" value="Ferrochelatase_C"/>
</dbReference>
<dbReference type="PANTHER" id="PTHR11108">
    <property type="entry name" value="FERROCHELATASE"/>
    <property type="match status" value="1"/>
</dbReference>
<reference evidence="12" key="2">
    <citation type="submission" date="2025-08" db="UniProtKB">
        <authorList>
            <consortium name="RefSeq"/>
        </authorList>
    </citation>
    <scope>IDENTIFICATION</scope>
    <source>
        <tissue evidence="12">Etiolated seedlings</tissue>
    </source>
</reference>
<dbReference type="STRING" id="3827.A0A1S2YCY0"/>
<dbReference type="UniPathway" id="UPA00252">
    <property type="reaction ID" value="UER00325"/>
</dbReference>
<dbReference type="NCBIfam" id="TIGR00109">
    <property type="entry name" value="hemH"/>
    <property type="match status" value="1"/>
</dbReference>
<dbReference type="InterPro" id="IPR033659">
    <property type="entry name" value="Ferrochelatase_N"/>
</dbReference>
<dbReference type="GO" id="GO:0009507">
    <property type="term" value="C:chloroplast"/>
    <property type="evidence" value="ECO:0007669"/>
    <property type="project" value="UniProtKB-SubCell"/>
</dbReference>
<dbReference type="Gene3D" id="3.40.50.1400">
    <property type="match status" value="2"/>
</dbReference>
<keyword evidence="5 9" id="KW-0350">Heme biosynthesis</keyword>
<dbReference type="PaxDb" id="3827-XP_004503011.1"/>
<comment type="catalytic activity">
    <reaction evidence="8 9">
        <text>heme b + 2 H(+) = protoporphyrin IX + Fe(2+)</text>
        <dbReference type="Rhea" id="RHEA:22584"/>
        <dbReference type="ChEBI" id="CHEBI:15378"/>
        <dbReference type="ChEBI" id="CHEBI:29033"/>
        <dbReference type="ChEBI" id="CHEBI:57306"/>
        <dbReference type="ChEBI" id="CHEBI:60344"/>
        <dbReference type="EC" id="4.98.1.1"/>
    </reaction>
</comment>
<keyword evidence="9" id="KW-0150">Chloroplast</keyword>
<evidence type="ECO:0000256" key="6">
    <source>
        <dbReference type="ARBA" id="ARBA00023239"/>
    </source>
</evidence>
<comment type="function">
    <text evidence="9">Catalyzes the ferrous insertion into protoporphyrin IX.</text>
</comment>
<evidence type="ECO:0000256" key="7">
    <source>
        <dbReference type="ARBA" id="ARBA00023244"/>
    </source>
</evidence>
<feature type="region of interest" description="Disordered" evidence="10">
    <location>
        <begin position="1"/>
        <end position="24"/>
    </location>
</feature>
<dbReference type="CDD" id="cd00419">
    <property type="entry name" value="Ferrochelatase_C"/>
    <property type="match status" value="1"/>
</dbReference>
<keyword evidence="9" id="KW-0934">Plastid</keyword>
<dbReference type="KEGG" id="cam:101509199"/>
<evidence type="ECO:0000256" key="3">
    <source>
        <dbReference type="ARBA" id="ARBA00007718"/>
    </source>
</evidence>
<sequence length="527" mass="58678">MNFPSPPYATSSPSTSSSSSSYSLNHASPNFNRSMLVPQAICTSQKKSFCSGAQLEASVNSNTVKNHLFFPQRSEAQPLVANQSLNKHLFSVGALVTPTAQDVADTNVIGDDKIGVLLLNLGGPETLDDVQPFLFNLFADPDIIRLPRICRFLQKPLAQFVSVLRAPKSREGYASIGGGSPLRRITDEQAEELKKSLLVKNVPAEVYVGMRYWHPFTEEAIEQIKRDGVTKLVVLPLYPQFSISTSGSSLRLLESIFREDEYLVNMQHTVLPSWYQREGYIKAMSNLIEKELKSFDCPQEVMIFFSAHGVPLAYVEEAGDPYKAEMEECVDLIMEELETRKITNPFTLAYQSRVGPVEWLKPYTDETIVELGKKGVKSLLAVPISFVSEHIETLEEIDVEYKELALQSGIEKWGRVPALGCEPAFISDLADAVIESLPYVGAMAVSNLEARQSLVPLGSVESLLAAYDSQRRELPSPVIVWEWGWTKSAETWNGRAAMLAVLLLLFFEVTTPDSFFHQWGILLPSSR</sequence>
<dbReference type="EC" id="4.98.1.1" evidence="9"/>
<dbReference type="OrthoDB" id="1323at2759"/>
<evidence type="ECO:0000256" key="1">
    <source>
        <dbReference type="ARBA" id="ARBA00004229"/>
    </source>
</evidence>
<dbReference type="HAMAP" id="MF_00323">
    <property type="entry name" value="Ferrochelatase"/>
    <property type="match status" value="1"/>
</dbReference>
<dbReference type="InterPro" id="IPR019772">
    <property type="entry name" value="Ferrochelatase_AS"/>
</dbReference>
<keyword evidence="6 9" id="KW-0456">Lyase</keyword>
<dbReference type="PANTHER" id="PTHR11108:SF1">
    <property type="entry name" value="FERROCHELATASE, MITOCHONDRIAL"/>
    <property type="match status" value="1"/>
</dbReference>
<keyword evidence="11" id="KW-1185">Reference proteome</keyword>
<dbReference type="CDD" id="cd03411">
    <property type="entry name" value="Ferrochelatase_N"/>
    <property type="match status" value="1"/>
</dbReference>
<reference evidence="11" key="1">
    <citation type="journal article" date="2013" name="Nat. Biotechnol.">
        <title>Draft genome sequence of chickpea (Cicer arietinum) provides a resource for trait improvement.</title>
        <authorList>
            <person name="Varshney R.K."/>
            <person name="Song C."/>
            <person name="Saxena R.K."/>
            <person name="Azam S."/>
            <person name="Yu S."/>
            <person name="Sharpe A.G."/>
            <person name="Cannon S."/>
            <person name="Baek J."/>
            <person name="Rosen B.D."/>
            <person name="Tar'an B."/>
            <person name="Millan T."/>
            <person name="Zhang X."/>
            <person name="Ramsay L.D."/>
            <person name="Iwata A."/>
            <person name="Wang Y."/>
            <person name="Nelson W."/>
            <person name="Farmer A.D."/>
            <person name="Gaur P.M."/>
            <person name="Soderlund C."/>
            <person name="Penmetsa R.V."/>
            <person name="Xu C."/>
            <person name="Bharti A.K."/>
            <person name="He W."/>
            <person name="Winter P."/>
            <person name="Zhao S."/>
            <person name="Hane J.K."/>
            <person name="Carrasquilla-Garcia N."/>
            <person name="Condie J.A."/>
            <person name="Upadhyaya H.D."/>
            <person name="Luo M.C."/>
            <person name="Thudi M."/>
            <person name="Gowda C.L."/>
            <person name="Singh N.P."/>
            <person name="Lichtenzveig J."/>
            <person name="Gali K.K."/>
            <person name="Rubio J."/>
            <person name="Nadarajan N."/>
            <person name="Dolezel J."/>
            <person name="Bansal K.C."/>
            <person name="Xu X."/>
            <person name="Edwards D."/>
            <person name="Zhang G."/>
            <person name="Kahl G."/>
            <person name="Gil J."/>
            <person name="Singh K.B."/>
            <person name="Datta S.K."/>
            <person name="Jackson S.A."/>
            <person name="Wang J."/>
            <person name="Cook D.R."/>
        </authorList>
    </citation>
    <scope>NUCLEOTIDE SEQUENCE [LARGE SCALE GENOMIC DNA]</scope>
    <source>
        <strain evidence="11">cv. CDC Frontier</strain>
    </source>
</reference>
<dbReference type="GO" id="GO:0004325">
    <property type="term" value="F:ferrochelatase activity"/>
    <property type="evidence" value="ECO:0007669"/>
    <property type="project" value="UniProtKB-UniRule"/>
</dbReference>
<dbReference type="eggNOG" id="KOG1321">
    <property type="taxonomic scope" value="Eukaryota"/>
</dbReference>
<organism evidence="11 12">
    <name type="scientific">Cicer arietinum</name>
    <name type="common">Chickpea</name>
    <name type="synonym">Garbanzo</name>
    <dbReference type="NCBI Taxonomy" id="3827"/>
    <lineage>
        <taxon>Eukaryota</taxon>
        <taxon>Viridiplantae</taxon>
        <taxon>Streptophyta</taxon>
        <taxon>Embryophyta</taxon>
        <taxon>Tracheophyta</taxon>
        <taxon>Spermatophyta</taxon>
        <taxon>Magnoliopsida</taxon>
        <taxon>eudicotyledons</taxon>
        <taxon>Gunneridae</taxon>
        <taxon>Pentapetalae</taxon>
        <taxon>rosids</taxon>
        <taxon>fabids</taxon>
        <taxon>Fabales</taxon>
        <taxon>Fabaceae</taxon>
        <taxon>Papilionoideae</taxon>
        <taxon>50 kb inversion clade</taxon>
        <taxon>NPAAA clade</taxon>
        <taxon>Hologalegina</taxon>
        <taxon>IRL clade</taxon>
        <taxon>Cicereae</taxon>
        <taxon>Cicer</taxon>
    </lineage>
</organism>
<dbReference type="AlphaFoldDB" id="A0A1S2YCY0"/>
<comment type="similarity">
    <text evidence="3 9">Belongs to the ferrochelatase family.</text>
</comment>
<evidence type="ECO:0000256" key="9">
    <source>
        <dbReference type="RuleBase" id="RU000607"/>
    </source>
</evidence>
<dbReference type="GO" id="GO:0006783">
    <property type="term" value="P:heme biosynthetic process"/>
    <property type="evidence" value="ECO:0007669"/>
    <property type="project" value="UniProtKB-UniRule"/>
</dbReference>
<dbReference type="RefSeq" id="XP_004503011.1">
    <property type="nucleotide sequence ID" value="XM_004502954.2"/>
</dbReference>